<proteinExistence type="predicted"/>
<evidence type="ECO:0000313" key="1">
    <source>
        <dbReference type="EMBL" id="KAK4366536.1"/>
    </source>
</evidence>
<protein>
    <submittedName>
        <fullName evidence="1">Uncharacterized protein</fullName>
    </submittedName>
</protein>
<accession>A0AAE1VJW5</accession>
<dbReference type="Proteomes" id="UP001291623">
    <property type="component" value="Unassembled WGS sequence"/>
</dbReference>
<evidence type="ECO:0000313" key="2">
    <source>
        <dbReference type="Proteomes" id="UP001291623"/>
    </source>
</evidence>
<name>A0AAE1VJW5_9SOLA</name>
<sequence length="158" mass="17898">MAGGPHPWDQLVRPPVFNDLNTRVPHVRGFVSSHVHNLLNIPKRAKQYSVRNTWHASNLWINSNLPQVLDFSSSWSTFDLNKPSDRLTYEAPYVAHILICGGYSGSEVVELWLCSVASSARRNGIRNAKRLAYHGTLVKRNVYVKSCQEGEFPNIPCR</sequence>
<organism evidence="1 2">
    <name type="scientific">Anisodus tanguticus</name>
    <dbReference type="NCBI Taxonomy" id="243964"/>
    <lineage>
        <taxon>Eukaryota</taxon>
        <taxon>Viridiplantae</taxon>
        <taxon>Streptophyta</taxon>
        <taxon>Embryophyta</taxon>
        <taxon>Tracheophyta</taxon>
        <taxon>Spermatophyta</taxon>
        <taxon>Magnoliopsida</taxon>
        <taxon>eudicotyledons</taxon>
        <taxon>Gunneridae</taxon>
        <taxon>Pentapetalae</taxon>
        <taxon>asterids</taxon>
        <taxon>lamiids</taxon>
        <taxon>Solanales</taxon>
        <taxon>Solanaceae</taxon>
        <taxon>Solanoideae</taxon>
        <taxon>Hyoscyameae</taxon>
        <taxon>Anisodus</taxon>
    </lineage>
</organism>
<dbReference type="AlphaFoldDB" id="A0AAE1VJW5"/>
<gene>
    <name evidence="1" type="ORF">RND71_014416</name>
</gene>
<keyword evidence="2" id="KW-1185">Reference proteome</keyword>
<reference evidence="1" key="1">
    <citation type="submission" date="2023-12" db="EMBL/GenBank/DDBJ databases">
        <title>Genome assembly of Anisodus tanguticus.</title>
        <authorList>
            <person name="Wang Y.-J."/>
        </authorList>
    </citation>
    <scope>NUCLEOTIDE SEQUENCE</scope>
    <source>
        <strain evidence="1">KB-2021</strain>
        <tissue evidence="1">Leaf</tissue>
    </source>
</reference>
<dbReference type="EMBL" id="JAVYJV010000007">
    <property type="protein sequence ID" value="KAK4366536.1"/>
    <property type="molecule type" value="Genomic_DNA"/>
</dbReference>
<comment type="caution">
    <text evidence="1">The sequence shown here is derived from an EMBL/GenBank/DDBJ whole genome shotgun (WGS) entry which is preliminary data.</text>
</comment>